<keyword evidence="3" id="KW-1185">Reference proteome</keyword>
<reference evidence="2" key="2">
    <citation type="submission" date="2021-08" db="EMBL/GenBank/DDBJ databases">
        <authorList>
            <person name="Gostincar C."/>
            <person name="Sun X."/>
            <person name="Song Z."/>
            <person name="Gunde-Cimerman N."/>
        </authorList>
    </citation>
    <scope>NUCLEOTIDE SEQUENCE</scope>
    <source>
        <strain evidence="2">EXF-9298</strain>
    </source>
</reference>
<name>A0A9P8FUL6_AURME</name>
<accession>A0A9P8FUL6</accession>
<evidence type="ECO:0000313" key="3">
    <source>
        <dbReference type="Proteomes" id="UP000729357"/>
    </source>
</evidence>
<feature type="region of interest" description="Disordered" evidence="1">
    <location>
        <begin position="955"/>
        <end position="997"/>
    </location>
</feature>
<feature type="compositionally biased region" description="Polar residues" evidence="1">
    <location>
        <begin position="389"/>
        <end position="441"/>
    </location>
</feature>
<dbReference type="AlphaFoldDB" id="A0A9P8FUL6"/>
<feature type="non-terminal residue" evidence="2">
    <location>
        <position position="1"/>
    </location>
</feature>
<dbReference type="EMBL" id="JAHFXS010000594">
    <property type="protein sequence ID" value="KAG9983481.1"/>
    <property type="molecule type" value="Genomic_DNA"/>
</dbReference>
<protein>
    <submittedName>
        <fullName evidence="2">Uncharacterized protein</fullName>
    </submittedName>
</protein>
<gene>
    <name evidence="2" type="ORF">KCU98_g6064</name>
</gene>
<feature type="region of interest" description="Disordered" evidence="1">
    <location>
        <begin position="300"/>
        <end position="457"/>
    </location>
</feature>
<reference evidence="2" key="1">
    <citation type="journal article" date="2021" name="J Fungi (Basel)">
        <title>Virulence traits and population genomics of the black yeast Aureobasidium melanogenum.</title>
        <authorList>
            <person name="Cernosa A."/>
            <person name="Sun X."/>
            <person name="Gostincar C."/>
            <person name="Fang C."/>
            <person name="Gunde-Cimerman N."/>
            <person name="Song Z."/>
        </authorList>
    </citation>
    <scope>NUCLEOTIDE SEQUENCE</scope>
    <source>
        <strain evidence="2">EXF-9298</strain>
    </source>
</reference>
<comment type="caution">
    <text evidence="2">The sequence shown here is derived from an EMBL/GenBank/DDBJ whole genome shotgun (WGS) entry which is preliminary data.</text>
</comment>
<sequence length="1273" mass="132197">MRVPRQVGTTQYTNSSVTTKPPTDPSASGAFCCQVYAPLAALNWWYTNATIEAVDQTIVTEYLRYNNTVIPTATVTITNSSVADVTGTYNVQGDAAGTGPSFSGIPTAMNAPFEGSNNYDQTIVLTGTEIDFGYTTITSPTPFIEYGDVFVFSGTVNDAGRCMVTHSVTSNQPASTSITEYDVYSEAMSWFGGAVFNPIGLIPEFISETDFMLSTPYVRVVSTTPGEFYTTAKATKLEDAFITWLVHDPVALSAVPKIMSCSPVSGGGAPNVHIRVSFLMTSSAVTSTTNAMFVNKATTTSAVPASQPPPAGPISTTPSTIQTTEATQTLSKRPSGQSDQPSGQVSDQSNPSPSNPSTEVSQELGSPSQGPNESPTTSEISLNEPGEQPTITSGASNQPVTQKATADSSTAPIQSSGEPVSIGDQHSAQITSAGGQASNLPESKPVHSQAATQEVSAVDTIQKTAVVSGTSPTETSQTPPSVAIGGITVSHASNGYIVGSQTLAFGGSAIEVSGTTYSLHASGGTAEVNGQDFQVTTLAPLVESAAPIVLGDSTGTPVTSGAYVGAYQTLSRGGSAIEISGTTYSLEPSGDRIVVNGEATPVSALQTTLIQPATVVVGDVTAAPKSSGAYYVVAGQTLSPGASAIEISSVTYSLPKSGAIIVVNGATSYANAASTPAPVILGSVTAASFIGGGYIVSSQILSPGGTELEIAGTTYSLAASGNTVFVDGKPTAMTTAAPVAKATSLADAVNTPMPVTFGSVTAAPSIAGGYVLASQVLSAAGTAIEVSGTTYSLATSGNTVFIDGRPTAFQNVAAAAPLTIGSQTFTAIAASATPLVIASQTLAPGGPAITISGTAYSLPPSGTDSIVANGQTKSLARASGIAVLSVNSQQLSFTPLKPGIVIASQTLYPGEVGTVNGETLSLASSGSVMVVKSGESTMTEGLGDYIWQGIATSNSASKTGSASRSTGTSGSTTTGGSESLASSTDRSSTAGAETGREITAVMTTANCPYKRWSKVVHPRAWGCDTPGYYNVTLKPDHTVQGHFKILGKDLSPHLLRRYEHGYVARLENNSDVELIRRDTGFLRLESTMMVEVMPLNMTFPRGPFAFVEKGFVEEPWDEFHPNWPAWPNEEIRRQLAPSTPTRLPEGTLQPIRPLTDREMNSPWAYPQENEYEIGLQPGHTLDDHFSIIERRFPDERLTHRRKEDPEYLETAGYTILVEGDDAMRDLDAIRSDSGVAYVGQVVYWNAVCGLNGDMPHLSKEEARKLCAEGKLPM</sequence>
<feature type="compositionally biased region" description="Polar residues" evidence="1">
    <location>
        <begin position="330"/>
        <end position="348"/>
    </location>
</feature>
<feature type="compositionally biased region" description="Low complexity" evidence="1">
    <location>
        <begin position="313"/>
        <end position="329"/>
    </location>
</feature>
<dbReference type="Proteomes" id="UP000729357">
    <property type="component" value="Unassembled WGS sequence"/>
</dbReference>
<proteinExistence type="predicted"/>
<evidence type="ECO:0000313" key="2">
    <source>
        <dbReference type="EMBL" id="KAG9983481.1"/>
    </source>
</evidence>
<feature type="compositionally biased region" description="Low complexity" evidence="1">
    <location>
        <begin position="955"/>
        <end position="984"/>
    </location>
</feature>
<feature type="region of interest" description="Disordered" evidence="1">
    <location>
        <begin position="1"/>
        <end position="26"/>
    </location>
</feature>
<feature type="compositionally biased region" description="Polar residues" evidence="1">
    <location>
        <begin position="358"/>
        <end position="381"/>
    </location>
</feature>
<evidence type="ECO:0000256" key="1">
    <source>
        <dbReference type="SAM" id="MobiDB-lite"/>
    </source>
</evidence>
<feature type="compositionally biased region" description="Polar residues" evidence="1">
    <location>
        <begin position="7"/>
        <end position="21"/>
    </location>
</feature>
<organism evidence="2 3">
    <name type="scientific">Aureobasidium melanogenum</name>
    <name type="common">Aureobasidium pullulans var. melanogenum</name>
    <dbReference type="NCBI Taxonomy" id="46634"/>
    <lineage>
        <taxon>Eukaryota</taxon>
        <taxon>Fungi</taxon>
        <taxon>Dikarya</taxon>
        <taxon>Ascomycota</taxon>
        <taxon>Pezizomycotina</taxon>
        <taxon>Dothideomycetes</taxon>
        <taxon>Dothideomycetidae</taxon>
        <taxon>Dothideales</taxon>
        <taxon>Saccotheciaceae</taxon>
        <taxon>Aureobasidium</taxon>
    </lineage>
</organism>